<comment type="caution">
    <text evidence="3">The sequence shown here is derived from an EMBL/GenBank/DDBJ whole genome shotgun (WGS) entry which is preliminary data.</text>
</comment>
<evidence type="ECO:0000259" key="2">
    <source>
        <dbReference type="Pfam" id="PF08486"/>
    </source>
</evidence>
<feature type="domain" description="Peptidoglycan binding-like" evidence="1">
    <location>
        <begin position="158"/>
        <end position="201"/>
    </location>
</feature>
<dbReference type="GO" id="GO:0030435">
    <property type="term" value="P:sporulation resulting in formation of a cellular spore"/>
    <property type="evidence" value="ECO:0007669"/>
    <property type="project" value="InterPro"/>
</dbReference>
<dbReference type="Pfam" id="PF01471">
    <property type="entry name" value="PG_binding_1"/>
    <property type="match status" value="1"/>
</dbReference>
<dbReference type="InterPro" id="IPR002477">
    <property type="entry name" value="Peptidoglycan-bd-like"/>
</dbReference>
<reference evidence="3 4" key="1">
    <citation type="submission" date="2019-03" db="EMBL/GenBank/DDBJ databases">
        <title>Sequencing the genomes of 1000 actinobacteria strains.</title>
        <authorList>
            <person name="Klenk H.-P."/>
        </authorList>
    </citation>
    <scope>NUCLEOTIDE SEQUENCE [LARGE SCALE GENOMIC DNA]</scope>
    <source>
        <strain evidence="3 4">DSM 18936</strain>
    </source>
</reference>
<dbReference type="InterPro" id="IPR013693">
    <property type="entry name" value="SpoIID/LytB_N"/>
</dbReference>
<dbReference type="AlphaFoldDB" id="A0A4R7I145"/>
<gene>
    <name evidence="3" type="ORF">BDK89_2880</name>
</gene>
<dbReference type="EMBL" id="SOAU01000001">
    <property type="protein sequence ID" value="TDT17272.1"/>
    <property type="molecule type" value="Genomic_DNA"/>
</dbReference>
<dbReference type="NCBIfam" id="TIGR02669">
    <property type="entry name" value="SpoIID_LytB"/>
    <property type="match status" value="1"/>
</dbReference>
<evidence type="ECO:0000259" key="1">
    <source>
        <dbReference type="Pfam" id="PF01471"/>
    </source>
</evidence>
<dbReference type="InterPro" id="IPR036365">
    <property type="entry name" value="PGBD-like_sf"/>
</dbReference>
<dbReference type="SUPFAM" id="SSF52266">
    <property type="entry name" value="SGNH hydrolase"/>
    <property type="match status" value="1"/>
</dbReference>
<dbReference type="Gene3D" id="1.10.101.10">
    <property type="entry name" value="PGBD-like superfamily/PGBD"/>
    <property type="match status" value="1"/>
</dbReference>
<evidence type="ECO:0000313" key="3">
    <source>
        <dbReference type="EMBL" id="TDT17272.1"/>
    </source>
</evidence>
<keyword evidence="4" id="KW-1185">Reference proteome</keyword>
<evidence type="ECO:0000313" key="4">
    <source>
        <dbReference type="Proteomes" id="UP000294558"/>
    </source>
</evidence>
<dbReference type="InterPro" id="IPR036514">
    <property type="entry name" value="SGNH_hydro_sf"/>
</dbReference>
<dbReference type="InterPro" id="IPR036366">
    <property type="entry name" value="PGBDSf"/>
</dbReference>
<feature type="domain" description="Sporulation stage II protein D amidase enhancer LytB N-terminal" evidence="2">
    <location>
        <begin position="278"/>
        <end position="373"/>
    </location>
</feature>
<dbReference type="Pfam" id="PF08486">
    <property type="entry name" value="SpoIID"/>
    <property type="match status" value="1"/>
</dbReference>
<organism evidence="3 4">
    <name type="scientific">Ilumatobacter fluminis</name>
    <dbReference type="NCBI Taxonomy" id="467091"/>
    <lineage>
        <taxon>Bacteria</taxon>
        <taxon>Bacillati</taxon>
        <taxon>Actinomycetota</taxon>
        <taxon>Acidimicrobiia</taxon>
        <taxon>Acidimicrobiales</taxon>
        <taxon>Ilumatobacteraceae</taxon>
        <taxon>Ilumatobacter</taxon>
    </lineage>
</organism>
<protein>
    <submittedName>
        <fullName evidence="3">SpoIID/LytB domain protein</fullName>
    </submittedName>
</protein>
<sequence length="1031" mass="107888">MLGGLVAGAAVTVPSTAVQAEPSGDDTVIAFLARGVGFGHGRGMSQWGAYGRAQAGHDYTEILDHYYGGTSMGTRTGDIRVRLTDWDGRGTFGVVSTRGKARWAGASQSSANDYTSLYAVETSSNTFDVYGIVSKQSCPSGSVATVPESLITFGMTNSSAVEQMQRVLRDLGHDPSYIDGDFGNLTKAALHSFQEAQNLPSGGTVWNQDDWERASELLADQSPTTWTKLKSGVAGPITFSTTVADDTAVPGDVLGACQPDGSLTHYRGDLEFWNTGDGNRVVNELDTELYLRGVVPKEVSASWPTESLKAQSVAARSYGLTQSRYSYASTCDTSSCQVYYGAATRGGATSSSFVPVEHARTNSAIAATAGDVRVWTGTNNLVSTEFSASNGPRTAGGSFPSVNDPFDDVEPNPLHQWTRVIDADSVMSRYGLSSADAVATVNDPTTPYDGIWDNRVSLGNGNYRSAWNFRGDYGLPSPGFELVPIYRSMTNAADFAYIGDSIGTGMALGSSSEFQVLTDEVFDAEMYSSVSGRTTAEGVAVAETVPMGTDLVVVELGYNDTPSKMPERIDAVMSALADRQVGLVVWPNLSTRRSGYDYASTNAALDAARSDWPNLVVADWNAHSGHASAHRWFQSDGVHLTSTGDAEFSLFLRDRILQLLGDGYTPPRRLGAQQTLEVPVLGVGAVPASGVSGVALNVTAVRASAPGHLTVWPCGSPKPETSSVNFVAAAASPNAVVVPVDETGAICVWSLVATDLIVDVSAWFGDSASMEAAQARLIDTRDGTGTPQRPLPEGERLEVPVLGVGGVPASGVSGVALNVTAARPTADGHLTVWPCGSERPDTSSVNYLRGVASPNAVVVPVDETGTVCVSTHAETDVVVDVSAWFADNSSMGAAAARLIDTRNGTGTAERSLPAQNQLEVLVLDVGGVPGSDVSGVALNVTAARPTADGHLTVWPCASARPETSSVNFVNGVASPNAVVVPVDGTGKICVWTYARTDVLVDVSAWFGAGASMGVASDRLVDTRFGIGPQPG</sequence>
<accession>A0A4R7I145</accession>
<dbReference type="Proteomes" id="UP000294558">
    <property type="component" value="Unassembled WGS sequence"/>
</dbReference>
<dbReference type="Gene3D" id="3.40.50.1110">
    <property type="entry name" value="SGNH hydrolase"/>
    <property type="match status" value="1"/>
</dbReference>
<name>A0A4R7I145_9ACTN</name>
<dbReference type="InterPro" id="IPR013486">
    <property type="entry name" value="SpoIID/LytB"/>
</dbReference>
<dbReference type="SUPFAM" id="SSF47090">
    <property type="entry name" value="PGBD-like"/>
    <property type="match status" value="1"/>
</dbReference>
<proteinExistence type="predicted"/>